<evidence type="ECO:0000259" key="1">
    <source>
        <dbReference type="Pfam" id="PF25507"/>
    </source>
</evidence>
<sequence length="141" mass="16526">MDQLSEKQIWYYHIIPEYQTEKSFYACVRRSGMIKFDTFYFPHMLSARETQRSIKFGDGVWSGCLYDPDIYTDATFTPSTKMHGVHNEPLVLLKVTSEAFSYPERYFGCEDESDEEALVKKLNRLCGGEEMEQVPRNPPWV</sequence>
<accession>A0A7G2FAK5</accession>
<gene>
    <name evidence="2" type="ORF">AT9943_LOCUS18416</name>
</gene>
<dbReference type="PANTHER" id="PTHR32499">
    <property type="entry name" value="FASCICLIN-LIKE ARABINOGALACTAN PROTEIN 16"/>
    <property type="match status" value="1"/>
</dbReference>
<name>A0A7G2FAK5_ARATH</name>
<proteinExistence type="predicted"/>
<dbReference type="InterPro" id="IPR057620">
    <property type="entry name" value="POT1A/B-like_OB"/>
</dbReference>
<dbReference type="PANTHER" id="PTHR32499:SF17">
    <property type="entry name" value="FASCICLIN-LIKE ARABINOGALACTAN PROTEIN 17"/>
    <property type="match status" value="1"/>
</dbReference>
<feature type="domain" description="POT1A/B-like OB fold" evidence="1">
    <location>
        <begin position="104"/>
        <end position="141"/>
    </location>
</feature>
<dbReference type="AlphaFoldDB" id="A0A7G2FAK5"/>
<evidence type="ECO:0000313" key="3">
    <source>
        <dbReference type="Proteomes" id="UP000516314"/>
    </source>
</evidence>
<evidence type="ECO:0000313" key="2">
    <source>
        <dbReference type="EMBL" id="CAD5330910.1"/>
    </source>
</evidence>
<dbReference type="InterPro" id="IPR044654">
    <property type="entry name" value="FLA15/16/17/18"/>
</dbReference>
<organism evidence="2 3">
    <name type="scientific">Arabidopsis thaliana</name>
    <name type="common">Mouse-ear cress</name>
    <dbReference type="NCBI Taxonomy" id="3702"/>
    <lineage>
        <taxon>Eukaryota</taxon>
        <taxon>Viridiplantae</taxon>
        <taxon>Streptophyta</taxon>
        <taxon>Embryophyta</taxon>
        <taxon>Tracheophyta</taxon>
        <taxon>Spermatophyta</taxon>
        <taxon>Magnoliopsida</taxon>
        <taxon>eudicotyledons</taxon>
        <taxon>Gunneridae</taxon>
        <taxon>Pentapetalae</taxon>
        <taxon>rosids</taxon>
        <taxon>malvids</taxon>
        <taxon>Brassicales</taxon>
        <taxon>Brassicaceae</taxon>
        <taxon>Camelineae</taxon>
        <taxon>Arabidopsis</taxon>
    </lineage>
</organism>
<dbReference type="Proteomes" id="UP000516314">
    <property type="component" value="Chromosome 5"/>
</dbReference>
<reference evidence="2 3" key="1">
    <citation type="submission" date="2020-09" db="EMBL/GenBank/DDBJ databases">
        <authorList>
            <person name="Ashkenazy H."/>
        </authorList>
    </citation>
    <scope>NUCLEOTIDE SEQUENCE [LARGE SCALE GENOMIC DNA]</scope>
    <source>
        <strain evidence="3">cv. Cdm-0</strain>
    </source>
</reference>
<dbReference type="Pfam" id="PF25507">
    <property type="entry name" value="OB_POT1A"/>
    <property type="match status" value="1"/>
</dbReference>
<protein>
    <submittedName>
        <fullName evidence="2">(thale cress) hypothetical protein</fullName>
    </submittedName>
</protein>
<dbReference type="EMBL" id="LR881470">
    <property type="protein sequence ID" value="CAD5330910.1"/>
    <property type="molecule type" value="Genomic_DNA"/>
</dbReference>